<proteinExistence type="predicted"/>
<sequence length="310" mass="33885">MTELGNKLKEAREANGFSLDDLQTLTKIQKRYLIGIEEGNYEMMPGKFYVRAFIKQYAEAVGLQPDALFEEYKGDIPDIYSQDLPQHISRVQTHKAVSSSSSKLLDALPKLLAGVFVVAVIALAWILVQHNMSGDGSNQASDNPKQVKSDVNSDVEKQADQQTEGSKDKNNGKGQGSDKKDDSKNDQADKPVADKPEQKVSVVDSAGTNTTYKVENAAKFQLKLAATSTGKTWVSVKNGGGQLIFQGLLSNGASKDLDLTQEKAVTIRIGDTTSTEMFVNDQKVEFAIPPSERTTQNVTYQYTPGEQQPS</sequence>
<keyword evidence="2" id="KW-0812">Transmembrane</keyword>
<evidence type="ECO:0000259" key="3">
    <source>
        <dbReference type="Pfam" id="PF13464"/>
    </source>
</evidence>
<reference evidence="4 5" key="1">
    <citation type="submission" date="2018-10" db="EMBL/GenBank/DDBJ databases">
        <title>Falsibacillus sp. genome draft.</title>
        <authorList>
            <person name="Shi S."/>
        </authorList>
    </citation>
    <scope>NUCLEOTIDE SEQUENCE [LARGE SCALE GENOMIC DNA]</scope>
    <source>
        <strain evidence="4 5">GY 10110</strain>
    </source>
</reference>
<gene>
    <name evidence="4" type="ORF">D9X91_20850</name>
</gene>
<organism evidence="4 5">
    <name type="scientific">Falsibacillus albus</name>
    <dbReference type="NCBI Taxonomy" id="2478915"/>
    <lineage>
        <taxon>Bacteria</taxon>
        <taxon>Bacillati</taxon>
        <taxon>Bacillota</taxon>
        <taxon>Bacilli</taxon>
        <taxon>Bacillales</taxon>
        <taxon>Bacillaceae</taxon>
        <taxon>Falsibacillus</taxon>
    </lineage>
</organism>
<keyword evidence="2" id="KW-1133">Transmembrane helix</keyword>
<dbReference type="CDD" id="cd00093">
    <property type="entry name" value="HTH_XRE"/>
    <property type="match status" value="1"/>
</dbReference>
<feature type="region of interest" description="Disordered" evidence="1">
    <location>
        <begin position="134"/>
        <end position="204"/>
    </location>
</feature>
<feature type="transmembrane region" description="Helical" evidence="2">
    <location>
        <begin position="111"/>
        <end position="128"/>
    </location>
</feature>
<evidence type="ECO:0000256" key="1">
    <source>
        <dbReference type="SAM" id="MobiDB-lite"/>
    </source>
</evidence>
<feature type="compositionally biased region" description="Polar residues" evidence="1">
    <location>
        <begin position="134"/>
        <end position="152"/>
    </location>
</feature>
<dbReference type="InterPro" id="IPR050400">
    <property type="entry name" value="Bact_Cytoskel_RodZ"/>
</dbReference>
<dbReference type="EMBL" id="RCVZ01000022">
    <property type="protein sequence ID" value="RLQ91658.1"/>
    <property type="molecule type" value="Genomic_DNA"/>
</dbReference>
<name>A0A3L7JLF9_9BACI</name>
<feature type="compositionally biased region" description="Basic and acidic residues" evidence="1">
    <location>
        <begin position="154"/>
        <end position="198"/>
    </location>
</feature>
<dbReference type="InterPro" id="IPR001387">
    <property type="entry name" value="Cro/C1-type_HTH"/>
</dbReference>
<accession>A0A3L7JLF9</accession>
<dbReference type="Pfam" id="PF13413">
    <property type="entry name" value="HTH_25"/>
    <property type="match status" value="1"/>
</dbReference>
<dbReference type="RefSeq" id="WP_121682590.1">
    <property type="nucleotide sequence ID" value="NZ_RCVZ01000022.1"/>
</dbReference>
<dbReference type="GO" id="GO:0003677">
    <property type="term" value="F:DNA binding"/>
    <property type="evidence" value="ECO:0007669"/>
    <property type="project" value="InterPro"/>
</dbReference>
<dbReference type="Gene3D" id="1.10.260.40">
    <property type="entry name" value="lambda repressor-like DNA-binding domains"/>
    <property type="match status" value="1"/>
</dbReference>
<dbReference type="InterPro" id="IPR010982">
    <property type="entry name" value="Lambda_DNA-bd_dom_sf"/>
</dbReference>
<dbReference type="AlphaFoldDB" id="A0A3L7JLF9"/>
<evidence type="ECO:0000256" key="2">
    <source>
        <dbReference type="SAM" id="Phobius"/>
    </source>
</evidence>
<evidence type="ECO:0000313" key="4">
    <source>
        <dbReference type="EMBL" id="RLQ91658.1"/>
    </source>
</evidence>
<keyword evidence="5" id="KW-1185">Reference proteome</keyword>
<feature type="domain" description="Cytoskeleton protein RodZ-like C-terminal" evidence="3">
    <location>
        <begin position="228"/>
        <end position="294"/>
    </location>
</feature>
<dbReference type="PANTHER" id="PTHR34475">
    <property type="match status" value="1"/>
</dbReference>
<dbReference type="Proteomes" id="UP000276770">
    <property type="component" value="Unassembled WGS sequence"/>
</dbReference>
<evidence type="ECO:0000313" key="5">
    <source>
        <dbReference type="Proteomes" id="UP000276770"/>
    </source>
</evidence>
<dbReference type="OrthoDB" id="9797543at2"/>
<dbReference type="PANTHER" id="PTHR34475:SF1">
    <property type="entry name" value="CYTOSKELETON PROTEIN RODZ"/>
    <property type="match status" value="1"/>
</dbReference>
<dbReference type="SUPFAM" id="SSF47413">
    <property type="entry name" value="lambda repressor-like DNA-binding domains"/>
    <property type="match status" value="1"/>
</dbReference>
<dbReference type="InterPro" id="IPR025194">
    <property type="entry name" value="RodZ-like_C"/>
</dbReference>
<keyword evidence="2" id="KW-0472">Membrane</keyword>
<protein>
    <submittedName>
        <fullName evidence="4">Helix-turn-helix domain-containing protein</fullName>
    </submittedName>
</protein>
<comment type="caution">
    <text evidence="4">The sequence shown here is derived from an EMBL/GenBank/DDBJ whole genome shotgun (WGS) entry which is preliminary data.</text>
</comment>
<dbReference type="Pfam" id="PF13464">
    <property type="entry name" value="RodZ_C"/>
    <property type="match status" value="1"/>
</dbReference>